<evidence type="ECO:0000259" key="2">
    <source>
        <dbReference type="Pfam" id="PF07331"/>
    </source>
</evidence>
<gene>
    <name evidence="3" type="ORF">OCOJLMKI_0747</name>
</gene>
<evidence type="ECO:0000313" key="3">
    <source>
        <dbReference type="EMBL" id="GJD93552.1"/>
    </source>
</evidence>
<accession>A0ABQ4RVD0</accession>
<reference evidence="3" key="2">
    <citation type="submission" date="2021-08" db="EMBL/GenBank/DDBJ databases">
        <authorList>
            <person name="Tani A."/>
            <person name="Ola A."/>
            <person name="Ogura Y."/>
            <person name="Katsura K."/>
            <person name="Hayashi T."/>
        </authorList>
    </citation>
    <scope>NUCLEOTIDE SEQUENCE</scope>
    <source>
        <strain evidence="3">DSM 19015</strain>
    </source>
</reference>
<keyword evidence="1" id="KW-1133">Transmembrane helix</keyword>
<reference evidence="3" key="1">
    <citation type="journal article" date="2021" name="Front. Microbiol.">
        <title>Comprehensive Comparative Genomics and Phenotyping of Methylobacterium Species.</title>
        <authorList>
            <person name="Alessa O."/>
            <person name="Ogura Y."/>
            <person name="Fujitani Y."/>
            <person name="Takami H."/>
            <person name="Hayashi T."/>
            <person name="Sahin N."/>
            <person name="Tani A."/>
        </authorList>
    </citation>
    <scope>NUCLEOTIDE SEQUENCE</scope>
    <source>
        <strain evidence="3">DSM 19015</strain>
    </source>
</reference>
<feature type="transmembrane region" description="Helical" evidence="1">
    <location>
        <begin position="139"/>
        <end position="160"/>
    </location>
</feature>
<feature type="transmembrane region" description="Helical" evidence="1">
    <location>
        <begin position="59"/>
        <end position="79"/>
    </location>
</feature>
<feature type="transmembrane region" description="Helical" evidence="1">
    <location>
        <begin position="21"/>
        <end position="39"/>
    </location>
</feature>
<organism evidence="3 4">
    <name type="scientific">Methylobacterium iners</name>
    <dbReference type="NCBI Taxonomy" id="418707"/>
    <lineage>
        <taxon>Bacteria</taxon>
        <taxon>Pseudomonadati</taxon>
        <taxon>Pseudomonadota</taxon>
        <taxon>Alphaproteobacteria</taxon>
        <taxon>Hyphomicrobiales</taxon>
        <taxon>Methylobacteriaceae</taxon>
        <taxon>Methylobacterium</taxon>
    </lineage>
</organism>
<evidence type="ECO:0000313" key="4">
    <source>
        <dbReference type="Proteomes" id="UP001055125"/>
    </source>
</evidence>
<dbReference type="EMBL" id="BPQP01000009">
    <property type="protein sequence ID" value="GJD93552.1"/>
    <property type="molecule type" value="Genomic_DNA"/>
</dbReference>
<keyword evidence="4" id="KW-1185">Reference proteome</keyword>
<feature type="domain" description="DUF1468" evidence="2">
    <location>
        <begin position="25"/>
        <end position="163"/>
    </location>
</feature>
<dbReference type="Proteomes" id="UP001055125">
    <property type="component" value="Unassembled WGS sequence"/>
</dbReference>
<sequence length="173" mass="19322">MAHDTEHGGNTASENTVSKRSMELVVAGLFMALATLIMVDNWRLGASWQEDGPGAGYFPFRIGVIMFAVSAATFAIHLRRLNAADPTFVDRTQLRQVLQVLVPTIVFVISIGFLGIYLASGLFILFFMRWLGKYPFYKILPIAVLTPLFLFMMFEIWFLVPLPKGPIEAALGY</sequence>
<keyword evidence="1" id="KW-0812">Transmembrane</keyword>
<proteinExistence type="predicted"/>
<comment type="caution">
    <text evidence="3">The sequence shown here is derived from an EMBL/GenBank/DDBJ whole genome shotgun (WGS) entry which is preliminary data.</text>
</comment>
<keyword evidence="1" id="KW-0472">Membrane</keyword>
<dbReference type="Pfam" id="PF07331">
    <property type="entry name" value="TctB"/>
    <property type="match status" value="1"/>
</dbReference>
<dbReference type="InterPro" id="IPR009936">
    <property type="entry name" value="DUF1468"/>
</dbReference>
<protein>
    <recommendedName>
        <fullName evidence="2">DUF1468 domain-containing protein</fullName>
    </recommendedName>
</protein>
<feature type="transmembrane region" description="Helical" evidence="1">
    <location>
        <begin position="100"/>
        <end position="127"/>
    </location>
</feature>
<dbReference type="RefSeq" id="WP_238242749.1">
    <property type="nucleotide sequence ID" value="NZ_BPQP01000009.1"/>
</dbReference>
<name>A0ABQ4RVD0_9HYPH</name>
<evidence type="ECO:0000256" key="1">
    <source>
        <dbReference type="SAM" id="Phobius"/>
    </source>
</evidence>